<dbReference type="InterPro" id="IPR036097">
    <property type="entry name" value="HisK_dim/P_sf"/>
</dbReference>
<dbReference type="InterPro" id="IPR004358">
    <property type="entry name" value="Sig_transdc_His_kin-like_C"/>
</dbReference>
<reference evidence="5 6" key="1">
    <citation type="journal article" date="2013" name="Genome Announc.">
        <title>Genome Sequence of the Pyrene- and Fluoranthene-Degrading Bacterium Cycloclasticus sp. Strain PY97M.</title>
        <authorList>
            <person name="Cui Z."/>
            <person name="Xu G."/>
            <person name="Li Q."/>
            <person name="Gao W."/>
            <person name="Zheng L."/>
        </authorList>
    </citation>
    <scope>NUCLEOTIDE SEQUENCE [LARGE SCALE GENOMIC DNA]</scope>
    <source>
        <strain evidence="5 6">PY97M</strain>
    </source>
</reference>
<feature type="domain" description="Histidine kinase" evidence="4">
    <location>
        <begin position="180"/>
        <end position="384"/>
    </location>
</feature>
<dbReference type="InterPro" id="IPR005467">
    <property type="entry name" value="His_kinase_dom"/>
</dbReference>
<dbReference type="SMART" id="SM00387">
    <property type="entry name" value="HATPase_c"/>
    <property type="match status" value="1"/>
</dbReference>
<dbReference type="Pfam" id="PF00512">
    <property type="entry name" value="HisKA"/>
    <property type="match status" value="1"/>
</dbReference>
<dbReference type="CDD" id="cd00082">
    <property type="entry name" value="HisKA"/>
    <property type="match status" value="1"/>
</dbReference>
<dbReference type="InterPro" id="IPR003661">
    <property type="entry name" value="HisK_dim/P_dom"/>
</dbReference>
<dbReference type="GO" id="GO:0005524">
    <property type="term" value="F:ATP binding"/>
    <property type="evidence" value="ECO:0007669"/>
    <property type="project" value="UniProtKB-KW"/>
</dbReference>
<evidence type="ECO:0000256" key="1">
    <source>
        <dbReference type="ARBA" id="ARBA00000085"/>
    </source>
</evidence>
<dbReference type="SUPFAM" id="SSF47384">
    <property type="entry name" value="Homodimeric domain of signal transducing histidine kinase"/>
    <property type="match status" value="1"/>
</dbReference>
<accession>A0AB33Z4N2</accession>
<comment type="caution">
    <text evidence="5">The sequence shown here is derived from an EMBL/GenBank/DDBJ whole genome shotgun (WGS) entry which is preliminary data.</text>
</comment>
<proteinExistence type="predicted"/>
<dbReference type="PANTHER" id="PTHR43065:SF29">
    <property type="entry name" value="SENSOR PROTEIN KINASE FLES"/>
    <property type="match status" value="1"/>
</dbReference>
<dbReference type="PANTHER" id="PTHR43065">
    <property type="entry name" value="SENSOR HISTIDINE KINASE"/>
    <property type="match status" value="1"/>
</dbReference>
<keyword evidence="5" id="KW-0067">ATP-binding</keyword>
<dbReference type="AlphaFoldDB" id="A0AB33Z4N2"/>
<dbReference type="SMART" id="SM00388">
    <property type="entry name" value="HisKA"/>
    <property type="match status" value="1"/>
</dbReference>
<keyword evidence="5" id="KW-0547">Nucleotide-binding</keyword>
<protein>
    <recommendedName>
        <fullName evidence="2">histidine kinase</fullName>
        <ecNumber evidence="2">2.7.13.3</ecNumber>
    </recommendedName>
</protein>
<dbReference type="Proteomes" id="UP000015462">
    <property type="component" value="Unassembled WGS sequence"/>
</dbReference>
<dbReference type="Gene3D" id="1.10.287.130">
    <property type="match status" value="1"/>
</dbReference>
<name>A0AB33Z4N2_9GAMM</name>
<dbReference type="InterPro" id="IPR003594">
    <property type="entry name" value="HATPase_dom"/>
</dbReference>
<dbReference type="EMBL" id="ASHL01000001">
    <property type="protein sequence ID" value="EPD14104.1"/>
    <property type="molecule type" value="Genomic_DNA"/>
</dbReference>
<dbReference type="Gene3D" id="3.30.565.10">
    <property type="entry name" value="Histidine kinase-like ATPase, C-terminal domain"/>
    <property type="match status" value="1"/>
</dbReference>
<dbReference type="Pfam" id="PF02518">
    <property type="entry name" value="HATPase_c"/>
    <property type="match status" value="1"/>
</dbReference>
<dbReference type="EC" id="2.7.13.3" evidence="2"/>
<dbReference type="CDD" id="cd00075">
    <property type="entry name" value="HATPase"/>
    <property type="match status" value="1"/>
</dbReference>
<keyword evidence="5" id="KW-0808">Transferase</keyword>
<evidence type="ECO:0000256" key="3">
    <source>
        <dbReference type="ARBA" id="ARBA00022553"/>
    </source>
</evidence>
<keyword evidence="6" id="KW-1185">Reference proteome</keyword>
<organism evidence="5 6">
    <name type="scientific">Cycloclasticus pugetii</name>
    <dbReference type="NCBI Taxonomy" id="34068"/>
    <lineage>
        <taxon>Bacteria</taxon>
        <taxon>Pseudomonadati</taxon>
        <taxon>Pseudomonadota</taxon>
        <taxon>Gammaproteobacteria</taxon>
        <taxon>Thiotrichales</taxon>
        <taxon>Piscirickettsiaceae</taxon>
        <taxon>Cycloclasticus</taxon>
    </lineage>
</organism>
<dbReference type="PROSITE" id="PS50109">
    <property type="entry name" value="HIS_KIN"/>
    <property type="match status" value="1"/>
</dbReference>
<comment type="catalytic activity">
    <reaction evidence="1">
        <text>ATP + protein L-histidine = ADP + protein N-phospho-L-histidine.</text>
        <dbReference type="EC" id="2.7.13.3"/>
    </reaction>
</comment>
<gene>
    <name evidence="5" type="ORF">L196_01355</name>
</gene>
<evidence type="ECO:0000259" key="4">
    <source>
        <dbReference type="PROSITE" id="PS50109"/>
    </source>
</evidence>
<evidence type="ECO:0000256" key="2">
    <source>
        <dbReference type="ARBA" id="ARBA00012438"/>
    </source>
</evidence>
<evidence type="ECO:0000313" key="6">
    <source>
        <dbReference type="Proteomes" id="UP000015462"/>
    </source>
</evidence>
<dbReference type="SUPFAM" id="SSF55874">
    <property type="entry name" value="ATPase domain of HSP90 chaperone/DNA topoisomerase II/histidine kinase"/>
    <property type="match status" value="1"/>
</dbReference>
<dbReference type="PRINTS" id="PR00344">
    <property type="entry name" value="BCTRLSENSOR"/>
</dbReference>
<dbReference type="RefSeq" id="WP_016389663.1">
    <property type="nucleotide sequence ID" value="NZ_KE646805.1"/>
</dbReference>
<sequence length="395" mass="42947">MSLLATSDKVHQSQPLEDAFHAFNQVSQHLTESYQQLEQQVVVLSDALAQSNSEKIQHLSDKEALATQLEGLIEAIPGAVIVLDVQQKVVKLNACARSWVDGDVLGLPWDNVQTNYLIPDEQLADQFSLKTGQIVALSTTSLGGQSGSVVLLTDITQQRELHQQLEHKKKLAEMGEFSAGLAHQIRTPLASALLYASQLNTGVLSHEAQQIFAAKLLDRLRLLNTQVTDMLNYSHHGEFVKQPVKLTTFIKDLSDLYQDKPVAFEGRDAEESIQLYISKNALLGAIGNLLDNALDAIKSGESVTCSISLNGDANLRITVADQGHGLSKKQQQRIFEPFYTNKANGTGLGLAVVSNVVNAHAGDIKWASKVGVGTTMDVQLPVVMSSSMKQLQGSM</sequence>
<keyword evidence="3" id="KW-0597">Phosphoprotein</keyword>
<dbReference type="GO" id="GO:0000155">
    <property type="term" value="F:phosphorelay sensor kinase activity"/>
    <property type="evidence" value="ECO:0007669"/>
    <property type="project" value="InterPro"/>
</dbReference>
<evidence type="ECO:0000313" key="5">
    <source>
        <dbReference type="EMBL" id="EPD14104.1"/>
    </source>
</evidence>
<keyword evidence="5" id="KW-0418">Kinase</keyword>
<dbReference type="InterPro" id="IPR036890">
    <property type="entry name" value="HATPase_C_sf"/>
</dbReference>